<keyword evidence="4 7" id="KW-0812">Transmembrane</keyword>
<feature type="transmembrane region" description="Helical" evidence="7">
    <location>
        <begin position="464"/>
        <end position="482"/>
    </location>
</feature>
<organism evidence="8 9">
    <name type="scientific">Salinirubellus salinus</name>
    <dbReference type="NCBI Taxonomy" id="1364945"/>
    <lineage>
        <taxon>Archaea</taxon>
        <taxon>Methanobacteriati</taxon>
        <taxon>Methanobacteriota</taxon>
        <taxon>Stenosarchaea group</taxon>
        <taxon>Halobacteria</taxon>
        <taxon>Halobacteriales</taxon>
        <taxon>Natronomonadaceae</taxon>
        <taxon>Salinirubellus</taxon>
    </lineage>
</organism>
<dbReference type="GeneID" id="74944627"/>
<dbReference type="InterPro" id="IPR050833">
    <property type="entry name" value="Poly_Biosynth_Transport"/>
</dbReference>
<evidence type="ECO:0000256" key="2">
    <source>
        <dbReference type="ARBA" id="ARBA00007430"/>
    </source>
</evidence>
<evidence type="ECO:0000256" key="7">
    <source>
        <dbReference type="SAM" id="Phobius"/>
    </source>
</evidence>
<feature type="transmembrane region" description="Helical" evidence="7">
    <location>
        <begin position="340"/>
        <end position="359"/>
    </location>
</feature>
<dbReference type="Pfam" id="PF13440">
    <property type="entry name" value="Polysacc_synt_3"/>
    <property type="match status" value="1"/>
</dbReference>
<name>A0A9E7R1Y0_9EURY</name>
<comment type="similarity">
    <text evidence="2">Belongs to the polysaccharide synthase family.</text>
</comment>
<evidence type="ECO:0000256" key="4">
    <source>
        <dbReference type="ARBA" id="ARBA00022692"/>
    </source>
</evidence>
<feature type="transmembrane region" description="Helical" evidence="7">
    <location>
        <begin position="163"/>
        <end position="183"/>
    </location>
</feature>
<dbReference type="AlphaFoldDB" id="A0A9E7R1Y0"/>
<feature type="transmembrane region" description="Helical" evidence="7">
    <location>
        <begin position="43"/>
        <end position="71"/>
    </location>
</feature>
<sequence length="501" mass="53809">MSPRRWLRALRSALTPGGSVTRLSLTSGVWMGLTKFGTRGVQLAMVVILANLLTPTAFGIAGVAFIVASLLNRFSQLGIDAALVQNVEEDVDRYLDTVFALNVARGVVLAGLLVLVAPLAARLFDTPMVAALLPVMAISPLAAGLRNPGLVYFTKDLQYHKRFLYETSSSVMQFVVAVGVALYEPTVWALIYGFVTTGVVSMVASYLLHDYRPSLGFERDLAVELVGYGKWMLGAHVLNFLMDEGDDALVGILLAPAALGFYQMAHRIGNTPATEVTHVVSDVTFPVYSKIQSDLSAIRTGLMRAVQVSMLVAAPLALGMVAIAPTFVEAFLGESWLPMIVPMQLLALYGLLHAYSASFGSVWKALARPDFLTKVPLVVLVFTFAGIWPVTEAYGIAGTAAWVLLVRLLVATPLDTYVTVRMLDMGVFPLLRAAAYPTTAAGTMAAAVLLVQDRLVLGSSMLEFAVLLAVGVLTYAAAVALLETQLGWGLRAEVREVRRAI</sequence>
<evidence type="ECO:0000256" key="6">
    <source>
        <dbReference type="ARBA" id="ARBA00023136"/>
    </source>
</evidence>
<evidence type="ECO:0000256" key="3">
    <source>
        <dbReference type="ARBA" id="ARBA00022475"/>
    </source>
</evidence>
<keyword evidence="3" id="KW-1003">Cell membrane</keyword>
<feature type="transmembrane region" description="Helical" evidence="7">
    <location>
        <begin position="396"/>
        <end position="418"/>
    </location>
</feature>
<dbReference type="EMBL" id="CP104003">
    <property type="protein sequence ID" value="UWM54260.1"/>
    <property type="molecule type" value="Genomic_DNA"/>
</dbReference>
<proteinExistence type="inferred from homology"/>
<feature type="transmembrane region" description="Helical" evidence="7">
    <location>
        <begin position="189"/>
        <end position="209"/>
    </location>
</feature>
<protein>
    <submittedName>
        <fullName evidence="8">Lipopolysaccharide biosynthesis protein</fullName>
    </submittedName>
</protein>
<feature type="transmembrane region" description="Helical" evidence="7">
    <location>
        <begin position="103"/>
        <end position="121"/>
    </location>
</feature>
<reference evidence="8" key="1">
    <citation type="submission" date="2022-09" db="EMBL/GenBank/DDBJ databases">
        <title>Diverse halophilic archaea isolated from saline environments.</title>
        <authorList>
            <person name="Cui H.-L."/>
        </authorList>
    </citation>
    <scope>NUCLEOTIDE SEQUENCE</scope>
    <source>
        <strain evidence="8">ZS-35-S2</strain>
    </source>
</reference>
<dbReference type="KEGG" id="ssai:N0B31_19355"/>
<feature type="transmembrane region" description="Helical" evidence="7">
    <location>
        <begin position="127"/>
        <end position="143"/>
    </location>
</feature>
<keyword evidence="9" id="KW-1185">Reference proteome</keyword>
<evidence type="ECO:0000256" key="1">
    <source>
        <dbReference type="ARBA" id="ARBA00004651"/>
    </source>
</evidence>
<feature type="transmembrane region" description="Helical" evidence="7">
    <location>
        <begin position="308"/>
        <end position="328"/>
    </location>
</feature>
<evidence type="ECO:0000313" key="8">
    <source>
        <dbReference type="EMBL" id="UWM54260.1"/>
    </source>
</evidence>
<comment type="subcellular location">
    <subcellularLocation>
        <location evidence="1">Cell membrane</location>
        <topology evidence="1">Multi-pass membrane protein</topology>
    </subcellularLocation>
</comment>
<feature type="transmembrane region" description="Helical" evidence="7">
    <location>
        <begin position="371"/>
        <end position="390"/>
    </location>
</feature>
<feature type="transmembrane region" description="Helical" evidence="7">
    <location>
        <begin position="12"/>
        <end position="31"/>
    </location>
</feature>
<dbReference type="RefSeq" id="WP_260593256.1">
    <property type="nucleotide sequence ID" value="NZ_CP104003.1"/>
</dbReference>
<evidence type="ECO:0000313" key="9">
    <source>
        <dbReference type="Proteomes" id="UP001057580"/>
    </source>
</evidence>
<evidence type="ECO:0000256" key="5">
    <source>
        <dbReference type="ARBA" id="ARBA00022989"/>
    </source>
</evidence>
<dbReference type="CDD" id="cd13127">
    <property type="entry name" value="MATE_tuaB_like"/>
    <property type="match status" value="1"/>
</dbReference>
<keyword evidence="6 7" id="KW-0472">Membrane</keyword>
<dbReference type="PANTHER" id="PTHR30250">
    <property type="entry name" value="PST FAMILY PREDICTED COLANIC ACID TRANSPORTER"/>
    <property type="match status" value="1"/>
</dbReference>
<dbReference type="GO" id="GO:0005886">
    <property type="term" value="C:plasma membrane"/>
    <property type="evidence" value="ECO:0007669"/>
    <property type="project" value="UniProtKB-SubCell"/>
</dbReference>
<accession>A0A9E7R1Y0</accession>
<gene>
    <name evidence="8" type="ORF">N0B31_19355</name>
</gene>
<dbReference type="PANTHER" id="PTHR30250:SF10">
    <property type="entry name" value="LIPOPOLYSACCHARIDE BIOSYNTHESIS PROTEIN WZXC"/>
    <property type="match status" value="1"/>
</dbReference>
<feature type="transmembrane region" description="Helical" evidence="7">
    <location>
        <begin position="430"/>
        <end position="452"/>
    </location>
</feature>
<dbReference type="Proteomes" id="UP001057580">
    <property type="component" value="Chromosome"/>
</dbReference>
<keyword evidence="5 7" id="KW-1133">Transmembrane helix</keyword>